<dbReference type="SUPFAM" id="SSF47384">
    <property type="entry name" value="Homodimeric domain of signal transducing histidine kinase"/>
    <property type="match status" value="1"/>
</dbReference>
<dbReference type="SUPFAM" id="SSF55874">
    <property type="entry name" value="ATPase domain of HSP90 chaperone/DNA topoisomerase II/histidine kinase"/>
    <property type="match status" value="1"/>
</dbReference>
<dbReference type="InterPro" id="IPR008207">
    <property type="entry name" value="Sig_transdc_His_kin_Hpt_dom"/>
</dbReference>
<dbReference type="InterPro" id="IPR005467">
    <property type="entry name" value="His_kinase_dom"/>
</dbReference>
<dbReference type="SMART" id="SM00073">
    <property type="entry name" value="HPT"/>
    <property type="match status" value="1"/>
</dbReference>
<dbReference type="AlphaFoldDB" id="A0A328AXH2"/>
<dbReference type="InterPro" id="IPR003594">
    <property type="entry name" value="HATPase_dom"/>
</dbReference>
<feature type="domain" description="HPt" evidence="12">
    <location>
        <begin position="1"/>
        <end position="105"/>
    </location>
</feature>
<dbReference type="InterPro" id="IPR004358">
    <property type="entry name" value="Sig_transdc_His_kin-like_C"/>
</dbReference>
<evidence type="ECO:0000313" key="14">
    <source>
        <dbReference type="Proteomes" id="UP000249725"/>
    </source>
</evidence>
<evidence type="ECO:0000313" key="13">
    <source>
        <dbReference type="EMBL" id="RAK57548.1"/>
    </source>
</evidence>
<comment type="catalytic activity">
    <reaction evidence="1">
        <text>ATP + protein L-histidine = ADP + protein N-phospho-L-histidine.</text>
        <dbReference type="EC" id="2.7.13.3"/>
    </reaction>
</comment>
<evidence type="ECO:0000259" key="12">
    <source>
        <dbReference type="PROSITE" id="PS50894"/>
    </source>
</evidence>
<dbReference type="SMART" id="SM00387">
    <property type="entry name" value="HATPase_c"/>
    <property type="match status" value="1"/>
</dbReference>
<dbReference type="OrthoDB" id="9803176at2"/>
<dbReference type="SMART" id="SM00260">
    <property type="entry name" value="CheW"/>
    <property type="match status" value="1"/>
</dbReference>
<feature type="modified residue" description="Phosphohistidine" evidence="9">
    <location>
        <position position="45"/>
    </location>
</feature>
<evidence type="ECO:0000256" key="5">
    <source>
        <dbReference type="ARBA" id="ARBA00022679"/>
    </source>
</evidence>
<keyword evidence="5" id="KW-0808">Transferase</keyword>
<dbReference type="InterPro" id="IPR002545">
    <property type="entry name" value="CheW-lke_dom"/>
</dbReference>
<dbReference type="FunFam" id="3.30.565.10:FF:000016">
    <property type="entry name" value="Chemotaxis protein CheA, putative"/>
    <property type="match status" value="1"/>
</dbReference>
<dbReference type="Gene3D" id="1.10.287.560">
    <property type="entry name" value="Histidine kinase CheA-like, homodimeric domain"/>
    <property type="match status" value="1"/>
</dbReference>
<dbReference type="InterPro" id="IPR036061">
    <property type="entry name" value="CheW-like_dom_sf"/>
</dbReference>
<dbReference type="InterPro" id="IPR036097">
    <property type="entry name" value="HisK_dim/P_sf"/>
</dbReference>
<dbReference type="RefSeq" id="WP_111513999.1">
    <property type="nucleotide sequence ID" value="NZ_QFYR01000001.1"/>
</dbReference>
<name>A0A328AXH2_9CAUL</name>
<protein>
    <recommendedName>
        <fullName evidence="3">Chemotaxis protein CheA</fullName>
        <ecNumber evidence="2">2.7.13.3</ecNumber>
    </recommendedName>
</protein>
<dbReference type="SUPFAM" id="SSF50341">
    <property type="entry name" value="CheW-like"/>
    <property type="match status" value="1"/>
</dbReference>
<dbReference type="Gene3D" id="2.30.30.40">
    <property type="entry name" value="SH3 Domains"/>
    <property type="match status" value="1"/>
</dbReference>
<evidence type="ECO:0000256" key="2">
    <source>
        <dbReference type="ARBA" id="ARBA00012438"/>
    </source>
</evidence>
<organism evidence="13 14">
    <name type="scientific">Phenylobacterium deserti</name>
    <dbReference type="NCBI Taxonomy" id="1914756"/>
    <lineage>
        <taxon>Bacteria</taxon>
        <taxon>Pseudomonadati</taxon>
        <taxon>Pseudomonadota</taxon>
        <taxon>Alphaproteobacteria</taxon>
        <taxon>Caulobacterales</taxon>
        <taxon>Caulobacteraceae</taxon>
        <taxon>Phenylobacterium</taxon>
    </lineage>
</organism>
<evidence type="ECO:0000259" key="10">
    <source>
        <dbReference type="PROSITE" id="PS50109"/>
    </source>
</evidence>
<reference evidence="14" key="1">
    <citation type="submission" date="2018-05" db="EMBL/GenBank/DDBJ databases">
        <authorList>
            <person name="Li X."/>
        </authorList>
    </citation>
    <scope>NUCLEOTIDE SEQUENCE [LARGE SCALE GENOMIC DNA]</scope>
    <source>
        <strain evidence="14">YIM 73061</strain>
    </source>
</reference>
<keyword evidence="4 9" id="KW-0597">Phosphoprotein</keyword>
<dbReference type="Pfam" id="PF01584">
    <property type="entry name" value="CheW"/>
    <property type="match status" value="1"/>
</dbReference>
<feature type="domain" description="Histidine kinase" evidence="10">
    <location>
        <begin position="278"/>
        <end position="518"/>
    </location>
</feature>
<keyword evidence="7" id="KW-0902">Two-component regulatory system</keyword>
<dbReference type="PANTHER" id="PTHR43395:SF8">
    <property type="entry name" value="HISTIDINE KINASE"/>
    <property type="match status" value="1"/>
</dbReference>
<evidence type="ECO:0000256" key="6">
    <source>
        <dbReference type="ARBA" id="ARBA00022777"/>
    </source>
</evidence>
<evidence type="ECO:0000256" key="7">
    <source>
        <dbReference type="ARBA" id="ARBA00023012"/>
    </source>
</evidence>
<dbReference type="InterPro" id="IPR004105">
    <property type="entry name" value="CheA-like_dim"/>
</dbReference>
<evidence type="ECO:0000256" key="3">
    <source>
        <dbReference type="ARBA" id="ARBA00021495"/>
    </source>
</evidence>
<accession>A0A328AXH2</accession>
<dbReference type="InterPro" id="IPR036890">
    <property type="entry name" value="HATPase_C_sf"/>
</dbReference>
<dbReference type="Gene3D" id="3.30.565.10">
    <property type="entry name" value="Histidine kinase-like ATPase, C-terminal domain"/>
    <property type="match status" value="1"/>
</dbReference>
<evidence type="ECO:0000256" key="1">
    <source>
        <dbReference type="ARBA" id="ARBA00000085"/>
    </source>
</evidence>
<evidence type="ECO:0000256" key="8">
    <source>
        <dbReference type="ARBA" id="ARBA00035100"/>
    </source>
</evidence>
<comment type="function">
    <text evidence="8">Involved in the transmission of sensory signals from the chemoreceptors to the flagellar motors. CheA is autophosphorylated; it can transfer its phosphate group to either CheB or CheY.</text>
</comment>
<dbReference type="GO" id="GO:0000155">
    <property type="term" value="F:phosphorelay sensor kinase activity"/>
    <property type="evidence" value="ECO:0007669"/>
    <property type="project" value="InterPro"/>
</dbReference>
<dbReference type="InterPro" id="IPR036641">
    <property type="entry name" value="HPT_dom_sf"/>
</dbReference>
<dbReference type="PANTHER" id="PTHR43395">
    <property type="entry name" value="SENSOR HISTIDINE KINASE CHEA"/>
    <property type="match status" value="1"/>
</dbReference>
<dbReference type="SUPFAM" id="SSF47226">
    <property type="entry name" value="Histidine-containing phosphotransfer domain, HPT domain"/>
    <property type="match status" value="1"/>
</dbReference>
<comment type="caution">
    <text evidence="13">The sequence shown here is derived from an EMBL/GenBank/DDBJ whole genome shotgun (WGS) entry which is preliminary data.</text>
</comment>
<dbReference type="Pfam" id="PF02518">
    <property type="entry name" value="HATPase_c"/>
    <property type="match status" value="1"/>
</dbReference>
<dbReference type="PROSITE" id="PS50109">
    <property type="entry name" value="HIS_KIN"/>
    <property type="match status" value="1"/>
</dbReference>
<dbReference type="PROSITE" id="PS50894">
    <property type="entry name" value="HPT"/>
    <property type="match status" value="1"/>
</dbReference>
<keyword evidence="14" id="KW-1185">Reference proteome</keyword>
<gene>
    <name evidence="13" type="ORF">DJ018_06340</name>
</gene>
<sequence>MSDELLEVFVTEGRELLEQADRELSTLVRAPQDGSALEGLFRAVHTLKGSAGLIGFAPMGELFHAAEDRLAELRRSGALLEPGEAEVLRAVLWQAEEWIERIEREGVAPDDAAQRTSSLLSRLERCEAGASDLDAPAGATPGWALALADAGPLPPGRYVAFRYTPGRDSYFAGHDPVGLVQAAPELARLSIAPREPFGDLAAYDPFACNLQLSGLSGSTLPQMQAAFRFVADEVEFAAVTVTAEAAPPEAAAMDAAPLAGPATRTLRVDSARIDALASAVDELVVAKNALTHIGRTLAELADPATARALATAQADLDRLTARVHGAVTNLRLTPLSGLFRRFPRLVAETAETLGKAVDLVLAGEDVEVDKSVADGLFEPLLHLLRNALDHGVEPPSERRRLGKPAQAILRLSARTVGDEVVIEAADDGRGLDLARIRATAQTRGLADAARLAAMSDDEVAELIFAPGFSTASAVTDLSGRGVGLDAVRAAVTALGGRVQVQSRPGAGARVSLTLPVRVRLARLMQVSAGGETFGVPLEAVVETARVRVASLTPVRAGQALVWRDRPLPLLRLSDLLGLPSQTGSPDELKLMVVEAGADLAAVAVDDFGERLEAPLRPMDGLLSRLPGMAGATLLGDGRVLMVLDVAELIG</sequence>
<dbReference type="SMART" id="SM01231">
    <property type="entry name" value="H-kinase_dim"/>
    <property type="match status" value="1"/>
</dbReference>
<dbReference type="Gene3D" id="1.20.120.160">
    <property type="entry name" value="HPT domain"/>
    <property type="match status" value="1"/>
</dbReference>
<dbReference type="GO" id="GO:0006935">
    <property type="term" value="P:chemotaxis"/>
    <property type="evidence" value="ECO:0007669"/>
    <property type="project" value="InterPro"/>
</dbReference>
<feature type="domain" description="CheW-like" evidence="11">
    <location>
        <begin position="520"/>
        <end position="650"/>
    </location>
</feature>
<dbReference type="InterPro" id="IPR037006">
    <property type="entry name" value="CheA-like_homodim_sf"/>
</dbReference>
<dbReference type="GO" id="GO:0005737">
    <property type="term" value="C:cytoplasm"/>
    <property type="evidence" value="ECO:0007669"/>
    <property type="project" value="InterPro"/>
</dbReference>
<proteinExistence type="predicted"/>
<dbReference type="Pfam" id="PF01627">
    <property type="entry name" value="Hpt"/>
    <property type="match status" value="1"/>
</dbReference>
<dbReference type="EMBL" id="QFYR01000001">
    <property type="protein sequence ID" value="RAK57548.1"/>
    <property type="molecule type" value="Genomic_DNA"/>
</dbReference>
<dbReference type="PRINTS" id="PR00344">
    <property type="entry name" value="BCTRLSENSOR"/>
</dbReference>
<dbReference type="EC" id="2.7.13.3" evidence="2"/>
<dbReference type="Pfam" id="PF02895">
    <property type="entry name" value="H-kinase_dim"/>
    <property type="match status" value="1"/>
</dbReference>
<evidence type="ECO:0000256" key="4">
    <source>
        <dbReference type="ARBA" id="ARBA00022553"/>
    </source>
</evidence>
<evidence type="ECO:0000259" key="11">
    <source>
        <dbReference type="PROSITE" id="PS50851"/>
    </source>
</evidence>
<keyword evidence="6" id="KW-0418">Kinase</keyword>
<dbReference type="CDD" id="cd00088">
    <property type="entry name" value="HPT"/>
    <property type="match status" value="1"/>
</dbReference>
<dbReference type="Proteomes" id="UP000249725">
    <property type="component" value="Unassembled WGS sequence"/>
</dbReference>
<dbReference type="PROSITE" id="PS50851">
    <property type="entry name" value="CHEW"/>
    <property type="match status" value="1"/>
</dbReference>
<dbReference type="InterPro" id="IPR051315">
    <property type="entry name" value="Bact_Chemotaxis_CheA"/>
</dbReference>
<evidence type="ECO:0000256" key="9">
    <source>
        <dbReference type="PROSITE-ProRule" id="PRU00110"/>
    </source>
</evidence>